<dbReference type="GO" id="GO:0009307">
    <property type="term" value="P:DNA restriction-modification system"/>
    <property type="evidence" value="ECO:0007669"/>
    <property type="project" value="InterPro"/>
</dbReference>
<comment type="similarity">
    <text evidence="1 7">Belongs to the N(4)/N(6)-methyltransferase family.</text>
</comment>
<evidence type="ECO:0000256" key="7">
    <source>
        <dbReference type="RuleBase" id="RU361257"/>
    </source>
</evidence>
<evidence type="ECO:0000256" key="4">
    <source>
        <dbReference type="ARBA" id="ARBA00022679"/>
    </source>
</evidence>
<dbReference type="PROSITE" id="PS00092">
    <property type="entry name" value="N6_MTASE"/>
    <property type="match status" value="1"/>
</dbReference>
<protein>
    <recommendedName>
        <fullName evidence="2 7">Site-specific DNA-methyltransferase (adenine-specific)</fullName>
        <ecNumber evidence="2 7">2.1.1.72</ecNumber>
    </recommendedName>
</protein>
<evidence type="ECO:0000256" key="5">
    <source>
        <dbReference type="ARBA" id="ARBA00022691"/>
    </source>
</evidence>
<evidence type="ECO:0000256" key="3">
    <source>
        <dbReference type="ARBA" id="ARBA00022603"/>
    </source>
</evidence>
<dbReference type="GO" id="GO:0032259">
    <property type="term" value="P:methylation"/>
    <property type="evidence" value="ECO:0007669"/>
    <property type="project" value="UniProtKB-KW"/>
</dbReference>
<dbReference type="InterPro" id="IPR012327">
    <property type="entry name" value="MeTrfase_D12"/>
</dbReference>
<accession>A0A2W4T0X8</accession>
<dbReference type="PANTHER" id="PTHR30481">
    <property type="entry name" value="DNA ADENINE METHYLASE"/>
    <property type="match status" value="1"/>
</dbReference>
<dbReference type="InterPro" id="IPR029063">
    <property type="entry name" value="SAM-dependent_MTases_sf"/>
</dbReference>
<dbReference type="AlphaFoldDB" id="A0A2W4T0X8"/>
<dbReference type="InterPro" id="IPR002052">
    <property type="entry name" value="DNA_methylase_N6_adenine_CS"/>
</dbReference>
<name>A0A2W4T0X8_9GAMM</name>
<dbReference type="SUPFAM" id="SSF53335">
    <property type="entry name" value="S-adenosyl-L-methionine-dependent methyltransferases"/>
    <property type="match status" value="1"/>
</dbReference>
<evidence type="ECO:0000256" key="1">
    <source>
        <dbReference type="ARBA" id="ARBA00006594"/>
    </source>
</evidence>
<keyword evidence="5 7" id="KW-0949">S-adenosyl-L-methionine</keyword>
<evidence type="ECO:0000256" key="6">
    <source>
        <dbReference type="ARBA" id="ARBA00047942"/>
    </source>
</evidence>
<dbReference type="Gene3D" id="1.10.1020.10">
    <property type="entry name" value="Adenine-specific Methyltransferase, Domain 2"/>
    <property type="match status" value="1"/>
</dbReference>
<evidence type="ECO:0000313" key="8">
    <source>
        <dbReference type="EMBL" id="PZN78474.1"/>
    </source>
</evidence>
<dbReference type="PRINTS" id="PR00505">
    <property type="entry name" value="D12N6MTFRASE"/>
</dbReference>
<evidence type="ECO:0000256" key="2">
    <source>
        <dbReference type="ARBA" id="ARBA00011900"/>
    </source>
</evidence>
<dbReference type="PANTHER" id="PTHR30481:SF3">
    <property type="entry name" value="DNA ADENINE METHYLASE"/>
    <property type="match status" value="1"/>
</dbReference>
<dbReference type="GO" id="GO:1904047">
    <property type="term" value="F:S-adenosyl-L-methionine binding"/>
    <property type="evidence" value="ECO:0007669"/>
    <property type="project" value="TreeGrafter"/>
</dbReference>
<proteinExistence type="inferred from homology"/>
<dbReference type="EMBL" id="QJPH01000318">
    <property type="protein sequence ID" value="PZN78474.1"/>
    <property type="molecule type" value="Genomic_DNA"/>
</dbReference>
<keyword evidence="4 7" id="KW-0808">Transferase</keyword>
<dbReference type="InterPro" id="IPR012263">
    <property type="entry name" value="M_m6A_EcoRV"/>
</dbReference>
<organism evidence="8 9">
    <name type="scientific">Candidatus Methylumidiphilus alinenensis</name>
    <dbReference type="NCBI Taxonomy" id="2202197"/>
    <lineage>
        <taxon>Bacteria</taxon>
        <taxon>Pseudomonadati</taxon>
        <taxon>Pseudomonadota</taxon>
        <taxon>Gammaproteobacteria</taxon>
        <taxon>Methylococcales</taxon>
        <taxon>Candidatus Methylumidiphilus</taxon>
    </lineage>
</organism>
<keyword evidence="3 7" id="KW-0489">Methyltransferase</keyword>
<dbReference type="Proteomes" id="UP000249396">
    <property type="component" value="Unassembled WGS sequence"/>
</dbReference>
<dbReference type="InterPro" id="IPR023095">
    <property type="entry name" value="Ade_MeTrfase_dom_2"/>
</dbReference>
<dbReference type="NCBIfam" id="TIGR00571">
    <property type="entry name" value="dam"/>
    <property type="match status" value="1"/>
</dbReference>
<comment type="catalytic activity">
    <reaction evidence="6 7">
        <text>a 2'-deoxyadenosine in DNA + S-adenosyl-L-methionine = an N(6)-methyl-2'-deoxyadenosine in DNA + S-adenosyl-L-homocysteine + H(+)</text>
        <dbReference type="Rhea" id="RHEA:15197"/>
        <dbReference type="Rhea" id="RHEA-COMP:12418"/>
        <dbReference type="Rhea" id="RHEA-COMP:12419"/>
        <dbReference type="ChEBI" id="CHEBI:15378"/>
        <dbReference type="ChEBI" id="CHEBI:57856"/>
        <dbReference type="ChEBI" id="CHEBI:59789"/>
        <dbReference type="ChEBI" id="CHEBI:90615"/>
        <dbReference type="ChEBI" id="CHEBI:90616"/>
        <dbReference type="EC" id="2.1.1.72"/>
    </reaction>
</comment>
<dbReference type="GO" id="GO:0006298">
    <property type="term" value="P:mismatch repair"/>
    <property type="evidence" value="ECO:0007669"/>
    <property type="project" value="TreeGrafter"/>
</dbReference>
<comment type="caution">
    <text evidence="8">The sequence shown here is derived from an EMBL/GenBank/DDBJ whole genome shotgun (WGS) entry which is preliminary data.</text>
</comment>
<dbReference type="GO" id="GO:0043565">
    <property type="term" value="F:sequence-specific DNA binding"/>
    <property type="evidence" value="ECO:0007669"/>
    <property type="project" value="TreeGrafter"/>
</dbReference>
<reference evidence="8 9" key="1">
    <citation type="journal article" date="2018" name="Aquat. Microb. Ecol.">
        <title>Gammaproteobacterial methanotrophs dominate.</title>
        <authorList>
            <person name="Rissanen A.J."/>
            <person name="Saarenheimo J."/>
            <person name="Tiirola M."/>
            <person name="Peura S."/>
            <person name="Aalto S.L."/>
            <person name="Karvinen A."/>
            <person name="Nykanen H."/>
        </authorList>
    </citation>
    <scope>NUCLEOTIDE SEQUENCE [LARGE SCALE GENOMIC DNA]</scope>
    <source>
        <strain evidence="8">AMbin10</strain>
    </source>
</reference>
<dbReference type="GO" id="GO:0009007">
    <property type="term" value="F:site-specific DNA-methyltransferase (adenine-specific) activity"/>
    <property type="evidence" value="ECO:0007669"/>
    <property type="project" value="UniProtKB-UniRule"/>
</dbReference>
<dbReference type="EC" id="2.1.1.72" evidence="2 7"/>
<dbReference type="Pfam" id="PF02086">
    <property type="entry name" value="MethyltransfD12"/>
    <property type="match status" value="1"/>
</dbReference>
<sequence>MKNLPHPIQYQGSKRNLAPIILRYFPKAVNRLVETFAGSAAISIAAAAKGLVQRYWINDLNHALTELLELVAEKPEELSDFYEQLWNHQHPDSIDHFYRVRDEFNRTHDPRLFLYLLARCVKGSVRYNSEGLLNQSPDKRRLGTRPETMRKNIMGVACLLKGKAAFTSLDYRDVFKRVEQNDLIYMDPPYQGVCGHRDARYYSGISHEEFVEALQELTARNLLFIISYDGRRGDKTFGEFLPESLDLTRIEIEAGRSSQSTLLGLDEVTFESLYLSRALTEKLNFKPINHHKPLQQQYSLFDRTST</sequence>
<dbReference type="Gene3D" id="3.40.50.150">
    <property type="entry name" value="Vaccinia Virus protein VP39"/>
    <property type="match status" value="1"/>
</dbReference>
<evidence type="ECO:0000313" key="9">
    <source>
        <dbReference type="Proteomes" id="UP000249396"/>
    </source>
</evidence>
<gene>
    <name evidence="8" type="ORF">DM484_12865</name>
</gene>
<dbReference type="PIRSF" id="PIRSF000398">
    <property type="entry name" value="M_m6A_EcoRV"/>
    <property type="match status" value="1"/>
</dbReference>